<dbReference type="AlphaFoldDB" id="A0AAN6YGN7"/>
<feature type="active site" description="Proton donor/acceptor" evidence="1">
    <location>
        <position position="620"/>
    </location>
</feature>
<evidence type="ECO:0000313" key="5">
    <source>
        <dbReference type="EMBL" id="KAK4218143.1"/>
    </source>
</evidence>
<keyword evidence="6" id="KW-1185">Reference proteome</keyword>
<dbReference type="Proteomes" id="UP001301769">
    <property type="component" value="Unassembled WGS sequence"/>
</dbReference>
<dbReference type="GO" id="GO:0003690">
    <property type="term" value="F:double-stranded DNA binding"/>
    <property type="evidence" value="ECO:0007669"/>
    <property type="project" value="TreeGrafter"/>
</dbReference>
<feature type="region of interest" description="Disordered" evidence="4">
    <location>
        <begin position="23"/>
        <end position="289"/>
    </location>
</feature>
<dbReference type="InterPro" id="IPR010347">
    <property type="entry name" value="Tdp1"/>
</dbReference>
<dbReference type="GO" id="GO:0003697">
    <property type="term" value="F:single-stranded DNA binding"/>
    <property type="evidence" value="ECO:0007669"/>
    <property type="project" value="TreeGrafter"/>
</dbReference>
<evidence type="ECO:0000256" key="1">
    <source>
        <dbReference type="PIRSR" id="PIRSR610347-1"/>
    </source>
</evidence>
<evidence type="ECO:0000256" key="2">
    <source>
        <dbReference type="PIRSR" id="PIRSR610347-2"/>
    </source>
</evidence>
<dbReference type="EMBL" id="MU858055">
    <property type="protein sequence ID" value="KAK4218143.1"/>
    <property type="molecule type" value="Genomic_DNA"/>
</dbReference>
<name>A0AAN6YGN7_9PEZI</name>
<evidence type="ECO:0000256" key="4">
    <source>
        <dbReference type="SAM" id="MobiDB-lite"/>
    </source>
</evidence>
<feature type="compositionally biased region" description="Acidic residues" evidence="4">
    <location>
        <begin position="114"/>
        <end position="123"/>
    </location>
</feature>
<dbReference type="CDD" id="cd09122">
    <property type="entry name" value="PLDc_Tdp1_1"/>
    <property type="match status" value="1"/>
</dbReference>
<sequence>MASPPNGMEDEEDEAIRIALALSLGEDPDALPLGTPPRPSDLERAREARERAQERQRIRIRDQARDLELDRRERSAQPRPVFDYQSAYERVLNRSASSGTPPAGKKDKVTFDLTLDDDDDDDEHTNVLPVAASAHSTKPQGPIPVKDGKALELNGIHEGGKDRHQNTSSSQPTWTPPSSSSAGIGGLLGGLDRRKMEEERLARLKKRKASELTEDHQEGKKVPTPTTDQQRGSTEASDLSNPRPLQRRKLDWPPSDFVASLPSSSGQTSSRSSYSTSNTGRTSSAKAGSLPFPRGVVKKTWCRSQARLGDDIKIEEVFQKDKLRLAVLSSFQWDDEWLISKLDMSHTRVVLVAFAADDAQKEEMESNVPRDRIRFCFPPMKSIGAMHSKLQLLKYDDYIRIVVPTGNLVPYDWGETGVMENMVFIIDLPKLSNEDKEKATLTTFGQDLSYFLIAQGLDDKLVDSLKNYDFSETERYGFVHSICGSQGSGDAWKQSGYCALGRVVKGLALGSEAPVEVDFVCASLGALNDSLLNAIYYACQGDDGLKEFHSRTTKSKGKLDRIVRSHMRVYFPSRETVERSRGGPNAAGTICFQSRWFQAPTFPTDVMRDCTSTRPGILMHSKIIFVRLRNERSGPSASQVGGPGGFIYVGSANLSESAWGRLVKDRNSGEFKVTCRNWECGVILPADSYRDDNGRDGWSVFDKIIPIPMEQPAAPLAEDGPRRPWFLQERR</sequence>
<comment type="caution">
    <text evidence="5">The sequence shown here is derived from an EMBL/GenBank/DDBJ whole genome shotgun (WGS) entry which is preliminary data.</text>
</comment>
<feature type="compositionally biased region" description="Basic and acidic residues" evidence="4">
    <location>
        <begin position="40"/>
        <end position="76"/>
    </location>
</feature>
<reference evidence="5" key="2">
    <citation type="submission" date="2023-05" db="EMBL/GenBank/DDBJ databases">
        <authorList>
            <consortium name="Lawrence Berkeley National Laboratory"/>
            <person name="Steindorff A."/>
            <person name="Hensen N."/>
            <person name="Bonometti L."/>
            <person name="Westerberg I."/>
            <person name="Brannstrom I.O."/>
            <person name="Guillou S."/>
            <person name="Cros-Aarteil S."/>
            <person name="Calhoun S."/>
            <person name="Haridas S."/>
            <person name="Kuo A."/>
            <person name="Mondo S."/>
            <person name="Pangilinan J."/>
            <person name="Riley R."/>
            <person name="Labutti K."/>
            <person name="Andreopoulos B."/>
            <person name="Lipzen A."/>
            <person name="Chen C."/>
            <person name="Yanf M."/>
            <person name="Daum C."/>
            <person name="Ng V."/>
            <person name="Clum A."/>
            <person name="Ohm R."/>
            <person name="Martin F."/>
            <person name="Silar P."/>
            <person name="Natvig D."/>
            <person name="Lalanne C."/>
            <person name="Gautier V."/>
            <person name="Ament-Velasquez S.L."/>
            <person name="Kruys A."/>
            <person name="Hutchinson M.I."/>
            <person name="Powell A.J."/>
            <person name="Barry K."/>
            <person name="Miller A.N."/>
            <person name="Grigoriev I.V."/>
            <person name="Debuchy R."/>
            <person name="Gladieux P."/>
            <person name="Thoren M.H."/>
            <person name="Johannesson H."/>
        </authorList>
    </citation>
    <scope>NUCLEOTIDE SEQUENCE</scope>
    <source>
        <strain evidence="5">PSN293</strain>
    </source>
</reference>
<feature type="compositionally biased region" description="Low complexity" evidence="4">
    <location>
        <begin position="167"/>
        <end position="182"/>
    </location>
</feature>
<feature type="compositionally biased region" description="Basic and acidic residues" evidence="4">
    <location>
        <begin position="209"/>
        <end position="221"/>
    </location>
</feature>
<feature type="site" description="Interaction with DNA" evidence="3">
    <location>
        <position position="655"/>
    </location>
</feature>
<accession>A0AAN6YGN7</accession>
<dbReference type="Pfam" id="PF06087">
    <property type="entry name" value="Tyr-DNA_phospho"/>
    <property type="match status" value="1"/>
</dbReference>
<evidence type="ECO:0000256" key="3">
    <source>
        <dbReference type="PIRSR" id="PIRSR610347-3"/>
    </source>
</evidence>
<feature type="binding site" evidence="2">
    <location>
        <position position="389"/>
    </location>
    <ligand>
        <name>substrate</name>
    </ligand>
</feature>
<feature type="binding site" evidence="2">
    <location>
        <position position="622"/>
    </location>
    <ligand>
        <name>substrate</name>
    </ligand>
</feature>
<feature type="active site" description="Nucleophile" evidence="1">
    <location>
        <position position="387"/>
    </location>
</feature>
<evidence type="ECO:0000313" key="6">
    <source>
        <dbReference type="Proteomes" id="UP001301769"/>
    </source>
</evidence>
<proteinExistence type="predicted"/>
<gene>
    <name evidence="5" type="ORF">QBC37DRAFT_413389</name>
</gene>
<protein>
    <submittedName>
        <fullName evidence="5">Tyrosyl-DNA phosphodiesterase-domain-containing protein</fullName>
    </submittedName>
</protein>
<organism evidence="5 6">
    <name type="scientific">Rhypophila decipiens</name>
    <dbReference type="NCBI Taxonomy" id="261697"/>
    <lineage>
        <taxon>Eukaryota</taxon>
        <taxon>Fungi</taxon>
        <taxon>Dikarya</taxon>
        <taxon>Ascomycota</taxon>
        <taxon>Pezizomycotina</taxon>
        <taxon>Sordariomycetes</taxon>
        <taxon>Sordariomycetidae</taxon>
        <taxon>Sordariales</taxon>
        <taxon>Naviculisporaceae</taxon>
        <taxon>Rhypophila</taxon>
    </lineage>
</organism>
<dbReference type="Gene3D" id="3.30.870.10">
    <property type="entry name" value="Endonuclease Chain A"/>
    <property type="match status" value="2"/>
</dbReference>
<dbReference type="SUPFAM" id="SSF56024">
    <property type="entry name" value="Phospholipase D/nuclease"/>
    <property type="match status" value="2"/>
</dbReference>
<feature type="compositionally biased region" description="Low complexity" evidence="4">
    <location>
        <begin position="263"/>
        <end position="284"/>
    </location>
</feature>
<dbReference type="GO" id="GO:0006281">
    <property type="term" value="P:DNA repair"/>
    <property type="evidence" value="ECO:0007669"/>
    <property type="project" value="InterPro"/>
</dbReference>
<reference evidence="5" key="1">
    <citation type="journal article" date="2023" name="Mol. Phylogenet. Evol.">
        <title>Genome-scale phylogeny and comparative genomics of the fungal order Sordariales.</title>
        <authorList>
            <person name="Hensen N."/>
            <person name="Bonometti L."/>
            <person name="Westerberg I."/>
            <person name="Brannstrom I.O."/>
            <person name="Guillou S."/>
            <person name="Cros-Aarteil S."/>
            <person name="Calhoun S."/>
            <person name="Haridas S."/>
            <person name="Kuo A."/>
            <person name="Mondo S."/>
            <person name="Pangilinan J."/>
            <person name="Riley R."/>
            <person name="LaButti K."/>
            <person name="Andreopoulos B."/>
            <person name="Lipzen A."/>
            <person name="Chen C."/>
            <person name="Yan M."/>
            <person name="Daum C."/>
            <person name="Ng V."/>
            <person name="Clum A."/>
            <person name="Steindorff A."/>
            <person name="Ohm R.A."/>
            <person name="Martin F."/>
            <person name="Silar P."/>
            <person name="Natvig D.O."/>
            <person name="Lalanne C."/>
            <person name="Gautier V."/>
            <person name="Ament-Velasquez S.L."/>
            <person name="Kruys A."/>
            <person name="Hutchinson M.I."/>
            <person name="Powell A.J."/>
            <person name="Barry K."/>
            <person name="Miller A.N."/>
            <person name="Grigoriev I.V."/>
            <person name="Debuchy R."/>
            <person name="Gladieux P."/>
            <person name="Hiltunen Thoren M."/>
            <person name="Johannesson H."/>
        </authorList>
    </citation>
    <scope>NUCLEOTIDE SEQUENCE</scope>
    <source>
        <strain evidence="5">PSN293</strain>
    </source>
</reference>
<dbReference type="GO" id="GO:0005634">
    <property type="term" value="C:nucleus"/>
    <property type="evidence" value="ECO:0007669"/>
    <property type="project" value="InterPro"/>
</dbReference>
<dbReference type="PANTHER" id="PTHR12415:SF4">
    <property type="entry name" value="TYROSYL-DNA PHOSPHODIESTERASE DOMAIN-CONTAINING PROTEIN"/>
    <property type="match status" value="1"/>
</dbReference>
<feature type="compositionally biased region" description="Polar residues" evidence="4">
    <location>
        <begin position="224"/>
        <end position="240"/>
    </location>
</feature>
<dbReference type="PANTHER" id="PTHR12415">
    <property type="entry name" value="TYROSYL-DNA PHOSPHODIESTERASE 1"/>
    <property type="match status" value="1"/>
</dbReference>
<feature type="compositionally biased region" description="Basic and acidic residues" evidence="4">
    <location>
        <begin position="191"/>
        <end position="202"/>
    </location>
</feature>
<dbReference type="GO" id="GO:0017005">
    <property type="term" value="F:3'-tyrosyl-DNA phosphodiesterase activity"/>
    <property type="evidence" value="ECO:0007669"/>
    <property type="project" value="TreeGrafter"/>
</dbReference>